<keyword evidence="2" id="KW-1185">Reference proteome</keyword>
<dbReference type="EMBL" id="AKCV02000006">
    <property type="protein sequence ID" value="TMS59562.1"/>
    <property type="molecule type" value="Genomic_DNA"/>
</dbReference>
<gene>
    <name evidence="1" type="ORF">MW7_001480</name>
</gene>
<organism evidence="1 2">
    <name type="scientific">Imbroritus primus</name>
    <dbReference type="NCBI Taxonomy" id="3058603"/>
    <lineage>
        <taxon>Bacteria</taxon>
        <taxon>Pseudomonadati</taxon>
        <taxon>Pseudomonadota</taxon>
        <taxon>Betaproteobacteria</taxon>
        <taxon>Burkholderiales</taxon>
        <taxon>Burkholderiaceae</taxon>
        <taxon>Imbroritus</taxon>
    </lineage>
</organism>
<evidence type="ECO:0000313" key="2">
    <source>
        <dbReference type="Proteomes" id="UP000004277"/>
    </source>
</evidence>
<reference evidence="1" key="1">
    <citation type="submission" date="2019-05" db="EMBL/GenBank/DDBJ databases">
        <title>Revised genome assembly of Burkholderiaceae (previously Ralstonia) sp. PBA.</title>
        <authorList>
            <person name="Gan H.M."/>
        </authorList>
    </citation>
    <scope>NUCLEOTIDE SEQUENCE</scope>
    <source>
        <strain evidence="1">PBA</strain>
    </source>
</reference>
<proteinExistence type="predicted"/>
<accession>A0ACD3STL3</accession>
<protein>
    <submittedName>
        <fullName evidence="1">TatD family deoxyribonuclease</fullName>
    </submittedName>
</protein>
<dbReference type="Proteomes" id="UP000004277">
    <property type="component" value="Unassembled WGS sequence"/>
</dbReference>
<comment type="caution">
    <text evidence="1">The sequence shown here is derived from an EMBL/GenBank/DDBJ whole genome shotgun (WGS) entry which is preliminary data.</text>
</comment>
<evidence type="ECO:0000313" key="1">
    <source>
        <dbReference type="EMBL" id="TMS59562.1"/>
    </source>
</evidence>
<name>A0ACD3STL3_9BURK</name>
<sequence length="277" mass="30357">MWIDTHCHLDATEFDADRDIVVASAHAAGVGHIVIPAVAAWNFERVRHLAHQYAGCVYALGIHPMLAPQATDADLGTLRREIEASLDDPLFIGVGEIGLDYFVPGLDAERQMAVYVAQLKLAREFDLPVLLHVRKSQDQVAAQLRKMGVHAGIAHAFNGSPEQAYRFIDQGLKLGFGGNMTFSRANRIRRLATELPLDALVLETDAPDIAPAWLADDQFGEQGKVRNVPAEVAGIARALADLRGMSLADLSRHMQNNSLEALPRLRTRFSDAPDARE</sequence>